<dbReference type="SMART" id="SM00895">
    <property type="entry name" value="FCD"/>
    <property type="match status" value="1"/>
</dbReference>
<name>A0ABS3W3L6_9BACL</name>
<dbReference type="InterPro" id="IPR000524">
    <property type="entry name" value="Tscrpt_reg_HTH_GntR"/>
</dbReference>
<dbReference type="InterPro" id="IPR011711">
    <property type="entry name" value="GntR_C"/>
</dbReference>
<dbReference type="InterPro" id="IPR008920">
    <property type="entry name" value="TF_FadR/GntR_C"/>
</dbReference>
<dbReference type="Gene3D" id="1.20.120.530">
    <property type="entry name" value="GntR ligand-binding domain-like"/>
    <property type="match status" value="1"/>
</dbReference>
<proteinExistence type="predicted"/>
<evidence type="ECO:0000256" key="2">
    <source>
        <dbReference type="ARBA" id="ARBA00023125"/>
    </source>
</evidence>
<dbReference type="InterPro" id="IPR036388">
    <property type="entry name" value="WH-like_DNA-bd_sf"/>
</dbReference>
<dbReference type="PROSITE" id="PS50949">
    <property type="entry name" value="HTH_GNTR"/>
    <property type="match status" value="1"/>
</dbReference>
<dbReference type="SUPFAM" id="SSF46785">
    <property type="entry name" value="Winged helix' DNA-binding domain"/>
    <property type="match status" value="1"/>
</dbReference>
<dbReference type="CDD" id="cd07377">
    <property type="entry name" value="WHTH_GntR"/>
    <property type="match status" value="1"/>
</dbReference>
<accession>A0ABS3W3L6</accession>
<organism evidence="5 6">
    <name type="scientific">Paenibacillus artemisiicola</name>
    <dbReference type="NCBI Taxonomy" id="1172618"/>
    <lineage>
        <taxon>Bacteria</taxon>
        <taxon>Bacillati</taxon>
        <taxon>Bacillota</taxon>
        <taxon>Bacilli</taxon>
        <taxon>Bacillales</taxon>
        <taxon>Paenibacillaceae</taxon>
        <taxon>Paenibacillus</taxon>
    </lineage>
</organism>
<evidence type="ECO:0000313" key="6">
    <source>
        <dbReference type="Proteomes" id="UP000670947"/>
    </source>
</evidence>
<dbReference type="Proteomes" id="UP000670947">
    <property type="component" value="Unassembled WGS sequence"/>
</dbReference>
<sequence length="235" mass="25867">MLNKVTRTSLADQTYAEMERMIESGTWLLGSRIPSETALMEQLGVSRNTLREAVRAMVHVGLLETKQGDGTFVVATSELNAILRKRIRHSTVLETMEVRHALDRQAAALACLNRTDEDLAELRRCRDLCTAAFRAQSLERFVKADWLLHRAIVASAHNALMTDIYANLFEEIQLSIASSTEFGSDSLVGHPGLLEAIEARNAGQAAAEVDAYIAVNKSLVRDLTRSADVSAAKND</sequence>
<keyword evidence="6" id="KW-1185">Reference proteome</keyword>
<evidence type="ECO:0000256" key="3">
    <source>
        <dbReference type="ARBA" id="ARBA00023163"/>
    </source>
</evidence>
<keyword evidence="1" id="KW-0805">Transcription regulation</keyword>
<evidence type="ECO:0000256" key="1">
    <source>
        <dbReference type="ARBA" id="ARBA00023015"/>
    </source>
</evidence>
<dbReference type="RefSeq" id="WP_208845709.1">
    <property type="nucleotide sequence ID" value="NZ_JAGGDJ010000001.1"/>
</dbReference>
<dbReference type="InterPro" id="IPR036390">
    <property type="entry name" value="WH_DNA-bd_sf"/>
</dbReference>
<dbReference type="Gene3D" id="1.10.10.10">
    <property type="entry name" value="Winged helix-like DNA-binding domain superfamily/Winged helix DNA-binding domain"/>
    <property type="match status" value="1"/>
</dbReference>
<keyword evidence="3" id="KW-0804">Transcription</keyword>
<evidence type="ECO:0000259" key="4">
    <source>
        <dbReference type="PROSITE" id="PS50949"/>
    </source>
</evidence>
<dbReference type="Pfam" id="PF00392">
    <property type="entry name" value="GntR"/>
    <property type="match status" value="1"/>
</dbReference>
<dbReference type="Pfam" id="PF07729">
    <property type="entry name" value="FCD"/>
    <property type="match status" value="1"/>
</dbReference>
<dbReference type="SMART" id="SM00345">
    <property type="entry name" value="HTH_GNTR"/>
    <property type="match status" value="1"/>
</dbReference>
<keyword evidence="2" id="KW-0238">DNA-binding</keyword>
<dbReference type="EMBL" id="JAGGDJ010000001">
    <property type="protein sequence ID" value="MBO7742735.1"/>
    <property type="molecule type" value="Genomic_DNA"/>
</dbReference>
<evidence type="ECO:0000313" key="5">
    <source>
        <dbReference type="EMBL" id="MBO7742735.1"/>
    </source>
</evidence>
<dbReference type="PRINTS" id="PR00035">
    <property type="entry name" value="HTHGNTR"/>
</dbReference>
<dbReference type="PANTHER" id="PTHR43537:SF47">
    <property type="entry name" value="REGULATORY PROTEIN GNTR HTH"/>
    <property type="match status" value="1"/>
</dbReference>
<dbReference type="PANTHER" id="PTHR43537">
    <property type="entry name" value="TRANSCRIPTIONAL REGULATOR, GNTR FAMILY"/>
    <property type="match status" value="1"/>
</dbReference>
<protein>
    <submittedName>
        <fullName evidence="5">FadR family transcriptional regulator</fullName>
    </submittedName>
</protein>
<feature type="domain" description="HTH gntR-type" evidence="4">
    <location>
        <begin position="8"/>
        <end position="76"/>
    </location>
</feature>
<reference evidence="5 6" key="1">
    <citation type="submission" date="2021-03" db="EMBL/GenBank/DDBJ databases">
        <title>Paenibacillus artemisicola MWE-103 whole genome sequence.</title>
        <authorList>
            <person name="Ham Y.J."/>
        </authorList>
    </citation>
    <scope>NUCLEOTIDE SEQUENCE [LARGE SCALE GENOMIC DNA]</scope>
    <source>
        <strain evidence="5 6">MWE-103</strain>
    </source>
</reference>
<gene>
    <name evidence="5" type="ORF">I8J29_00910</name>
</gene>
<dbReference type="SUPFAM" id="SSF48008">
    <property type="entry name" value="GntR ligand-binding domain-like"/>
    <property type="match status" value="1"/>
</dbReference>
<comment type="caution">
    <text evidence="5">The sequence shown here is derived from an EMBL/GenBank/DDBJ whole genome shotgun (WGS) entry which is preliminary data.</text>
</comment>